<protein>
    <submittedName>
        <fullName evidence="5">Aldehyde dehydrogenase family protein</fullName>
    </submittedName>
</protein>
<proteinExistence type="inferred from homology"/>
<evidence type="ECO:0000256" key="2">
    <source>
        <dbReference type="PROSITE-ProRule" id="PRU10007"/>
    </source>
</evidence>
<reference evidence="6" key="1">
    <citation type="journal article" date="2019" name="Int. J. Syst. Evol. Microbiol.">
        <title>The Global Catalogue of Microorganisms (GCM) 10K type strain sequencing project: providing services to taxonomists for standard genome sequencing and annotation.</title>
        <authorList>
            <consortium name="The Broad Institute Genomics Platform"/>
            <consortium name="The Broad Institute Genome Sequencing Center for Infectious Disease"/>
            <person name="Wu L."/>
            <person name="Ma J."/>
        </authorList>
    </citation>
    <scope>NUCLEOTIDE SEQUENCE [LARGE SCALE GENOMIC DNA]</scope>
    <source>
        <strain evidence="6">NBRC 103632</strain>
    </source>
</reference>
<keyword evidence="6" id="KW-1185">Reference proteome</keyword>
<evidence type="ECO:0000313" key="6">
    <source>
        <dbReference type="Proteomes" id="UP001595957"/>
    </source>
</evidence>
<dbReference type="Proteomes" id="UP001595957">
    <property type="component" value="Unassembled WGS sequence"/>
</dbReference>
<dbReference type="InterPro" id="IPR029510">
    <property type="entry name" value="Ald_DH_CS_GLU"/>
</dbReference>
<evidence type="ECO:0000256" key="3">
    <source>
        <dbReference type="RuleBase" id="RU003345"/>
    </source>
</evidence>
<accession>A0ABV9F621</accession>
<dbReference type="InterPro" id="IPR016162">
    <property type="entry name" value="Ald_DH_N"/>
</dbReference>
<dbReference type="Pfam" id="PF00171">
    <property type="entry name" value="Aldedh"/>
    <property type="match status" value="1"/>
</dbReference>
<comment type="caution">
    <text evidence="5">The sequence shown here is derived from an EMBL/GenBank/DDBJ whole genome shotgun (WGS) entry which is preliminary data.</text>
</comment>
<dbReference type="InterPro" id="IPR015590">
    <property type="entry name" value="Aldehyde_DH_dom"/>
</dbReference>
<organism evidence="5 6">
    <name type="scientific">Sphingobium tyrosinilyticum</name>
    <dbReference type="NCBI Taxonomy" id="2715436"/>
    <lineage>
        <taxon>Bacteria</taxon>
        <taxon>Pseudomonadati</taxon>
        <taxon>Pseudomonadota</taxon>
        <taxon>Alphaproteobacteria</taxon>
        <taxon>Sphingomonadales</taxon>
        <taxon>Sphingomonadaceae</taxon>
        <taxon>Sphingobium</taxon>
    </lineage>
</organism>
<dbReference type="Gene3D" id="3.40.605.10">
    <property type="entry name" value="Aldehyde Dehydrogenase, Chain A, domain 1"/>
    <property type="match status" value="1"/>
</dbReference>
<dbReference type="EMBL" id="JBHSFZ010000058">
    <property type="protein sequence ID" value="MFC4595689.1"/>
    <property type="molecule type" value="Genomic_DNA"/>
</dbReference>
<dbReference type="SUPFAM" id="SSF53720">
    <property type="entry name" value="ALDH-like"/>
    <property type="match status" value="1"/>
</dbReference>
<dbReference type="RefSeq" id="WP_380806179.1">
    <property type="nucleotide sequence ID" value="NZ_JBHSFZ010000058.1"/>
</dbReference>
<sequence length="468" mass="49863">MTPAYKLLINGKLVDGAAALDVINPANGQTVARVARASQEQALSAIGAAKAAQSGWAATPLEKRRALLHKLADGIDARRDEIARTLVQEQGKPLEDATAEVMYAGIFVRFFADMAIPMEVVQDDATHHISIHYKPLGVVAGITPWNFPFLIPAYKLAPALVLGNTFILKPAPTTPLCSLLLGQIAADIFPAGVVNVIVDENDLGQLLSTHADIAKVSFTGSTATGRKIMEASANTLKRLTLELGGNDAGIVLPDADVERTAQGIAASAFGNAGQVCIATKRVYVHDSVYDEISDALAKVVSAIPVGDGLQQGVRMGPMQNRAQYEKAKHYLEVAHRDGKVIAGGNVHGGEGLFVEPTLVRDIEDGSPLVDEEQFAPILPLIRYDDLDHVIDKVNSSEYGLGGSVWSSDIEKATQIAHRIQSGTVWINHATHFGPHIPFGGAKQSGIGSEFTQDGMLEFAQRTVISIAH</sequence>
<feature type="active site" evidence="2">
    <location>
        <position position="242"/>
    </location>
</feature>
<evidence type="ECO:0000313" key="5">
    <source>
        <dbReference type="EMBL" id="MFC4595689.1"/>
    </source>
</evidence>
<dbReference type="PROSITE" id="PS00687">
    <property type="entry name" value="ALDEHYDE_DEHYDR_GLU"/>
    <property type="match status" value="1"/>
</dbReference>
<dbReference type="InterPro" id="IPR016160">
    <property type="entry name" value="Ald_DH_CS_CYS"/>
</dbReference>
<evidence type="ECO:0000259" key="4">
    <source>
        <dbReference type="Pfam" id="PF00171"/>
    </source>
</evidence>
<dbReference type="Gene3D" id="3.40.309.10">
    <property type="entry name" value="Aldehyde Dehydrogenase, Chain A, domain 2"/>
    <property type="match status" value="1"/>
</dbReference>
<gene>
    <name evidence="5" type="ORF">ACFO3E_16125</name>
</gene>
<dbReference type="InterPro" id="IPR016163">
    <property type="entry name" value="Ald_DH_C"/>
</dbReference>
<dbReference type="PANTHER" id="PTHR11699">
    <property type="entry name" value="ALDEHYDE DEHYDROGENASE-RELATED"/>
    <property type="match status" value="1"/>
</dbReference>
<comment type="similarity">
    <text evidence="3">Belongs to the aldehyde dehydrogenase family.</text>
</comment>
<dbReference type="InterPro" id="IPR044086">
    <property type="entry name" value="LUC3-like"/>
</dbReference>
<keyword evidence="1 3" id="KW-0560">Oxidoreductase</keyword>
<feature type="domain" description="Aldehyde dehydrogenase" evidence="4">
    <location>
        <begin position="19"/>
        <end position="462"/>
    </location>
</feature>
<dbReference type="CDD" id="cd07106">
    <property type="entry name" value="ALDH_AldA-AAD23400"/>
    <property type="match status" value="1"/>
</dbReference>
<evidence type="ECO:0000256" key="1">
    <source>
        <dbReference type="ARBA" id="ARBA00023002"/>
    </source>
</evidence>
<dbReference type="PROSITE" id="PS00070">
    <property type="entry name" value="ALDEHYDE_DEHYDR_CYS"/>
    <property type="match status" value="1"/>
</dbReference>
<name>A0ABV9F621_9SPHN</name>
<dbReference type="InterPro" id="IPR016161">
    <property type="entry name" value="Ald_DH/histidinol_DH"/>
</dbReference>